<keyword evidence="9 12" id="KW-0408">Iron</keyword>
<keyword evidence="10 12" id="KW-0503">Monooxygenase</keyword>
<evidence type="ECO:0000256" key="2">
    <source>
        <dbReference type="ARBA" id="ARBA00004167"/>
    </source>
</evidence>
<gene>
    <name evidence="14" type="ORF">EJB05_39178</name>
</gene>
<evidence type="ECO:0000256" key="7">
    <source>
        <dbReference type="ARBA" id="ARBA00022989"/>
    </source>
</evidence>
<evidence type="ECO:0000256" key="10">
    <source>
        <dbReference type="ARBA" id="ARBA00023033"/>
    </source>
</evidence>
<keyword evidence="8 12" id="KW-0560">Oxidoreductase</keyword>
<dbReference type="PROSITE" id="PS51257">
    <property type="entry name" value="PROKAR_LIPOPROTEIN"/>
    <property type="match status" value="1"/>
</dbReference>
<dbReference type="EMBL" id="RWGY01000031">
    <property type="protein sequence ID" value="TVU15646.1"/>
    <property type="molecule type" value="Genomic_DNA"/>
</dbReference>
<evidence type="ECO:0000313" key="15">
    <source>
        <dbReference type="Proteomes" id="UP000324897"/>
    </source>
</evidence>
<keyword evidence="5" id="KW-0812">Transmembrane</keyword>
<dbReference type="GO" id="GO:0016705">
    <property type="term" value="F:oxidoreductase activity, acting on paired donors, with incorporation or reduction of molecular oxygen"/>
    <property type="evidence" value="ECO:0007669"/>
    <property type="project" value="InterPro"/>
</dbReference>
<evidence type="ECO:0000256" key="11">
    <source>
        <dbReference type="ARBA" id="ARBA00023136"/>
    </source>
</evidence>
<dbReference type="Gramene" id="TVU15646">
    <property type="protein sequence ID" value="TVU15646"/>
    <property type="gene ID" value="EJB05_39178"/>
</dbReference>
<organism evidence="14 15">
    <name type="scientific">Eragrostis curvula</name>
    <name type="common">weeping love grass</name>
    <dbReference type="NCBI Taxonomy" id="38414"/>
    <lineage>
        <taxon>Eukaryota</taxon>
        <taxon>Viridiplantae</taxon>
        <taxon>Streptophyta</taxon>
        <taxon>Embryophyta</taxon>
        <taxon>Tracheophyta</taxon>
        <taxon>Spermatophyta</taxon>
        <taxon>Magnoliopsida</taxon>
        <taxon>Liliopsida</taxon>
        <taxon>Poales</taxon>
        <taxon>Poaceae</taxon>
        <taxon>PACMAD clade</taxon>
        <taxon>Chloridoideae</taxon>
        <taxon>Eragrostideae</taxon>
        <taxon>Eragrostidinae</taxon>
        <taxon>Eragrostis</taxon>
    </lineage>
</organism>
<dbReference type="GO" id="GO:0016020">
    <property type="term" value="C:membrane"/>
    <property type="evidence" value="ECO:0007669"/>
    <property type="project" value="UniProtKB-SubCell"/>
</dbReference>
<keyword evidence="7" id="KW-1133">Transmembrane helix</keyword>
<dbReference type="OrthoDB" id="1055148at2759"/>
<evidence type="ECO:0000313" key="14">
    <source>
        <dbReference type="EMBL" id="TVU15646.1"/>
    </source>
</evidence>
<dbReference type="GO" id="GO:0005506">
    <property type="term" value="F:iron ion binding"/>
    <property type="evidence" value="ECO:0007669"/>
    <property type="project" value="InterPro"/>
</dbReference>
<keyword evidence="4 12" id="KW-0349">Heme</keyword>
<proteinExistence type="inferred from homology"/>
<feature type="signal peptide" evidence="13">
    <location>
        <begin position="1"/>
        <end position="26"/>
    </location>
</feature>
<evidence type="ECO:0000256" key="6">
    <source>
        <dbReference type="ARBA" id="ARBA00022723"/>
    </source>
</evidence>
<dbReference type="AlphaFoldDB" id="A0A5J9TWA8"/>
<protein>
    <recommendedName>
        <fullName evidence="16">Cytochrome P450</fullName>
    </recommendedName>
</protein>
<dbReference type="PANTHER" id="PTHR47953:SF19">
    <property type="entry name" value="OS06G0641600 PROTEIN"/>
    <property type="match status" value="1"/>
</dbReference>
<dbReference type="GO" id="GO:0020037">
    <property type="term" value="F:heme binding"/>
    <property type="evidence" value="ECO:0007669"/>
    <property type="project" value="InterPro"/>
</dbReference>
<dbReference type="SUPFAM" id="SSF48264">
    <property type="entry name" value="Cytochrome P450"/>
    <property type="match status" value="1"/>
</dbReference>
<dbReference type="Proteomes" id="UP000324897">
    <property type="component" value="Unassembled WGS sequence"/>
</dbReference>
<keyword evidence="11" id="KW-0472">Membrane</keyword>
<dbReference type="Gene3D" id="1.10.630.10">
    <property type="entry name" value="Cytochrome P450"/>
    <property type="match status" value="1"/>
</dbReference>
<dbReference type="InterPro" id="IPR036396">
    <property type="entry name" value="Cyt_P450_sf"/>
</dbReference>
<comment type="cofactor">
    <cofactor evidence="1">
        <name>heme</name>
        <dbReference type="ChEBI" id="CHEBI:30413"/>
    </cofactor>
</comment>
<accession>A0A5J9TWA8</accession>
<sequence length="320" mass="36437">MSRGIVNLSIMISMLSCNIIMKEAFGYSCENQELVEDYFIHLDKVLRTYLPQVVSQLPPLWCGQCESSCVIQNIMMNAQYEVRHHFKGETHITNKDLEGLRYVKQIIMETLRLHPPLPLLLPRLCLEPLEIWGHQVPKRADVGSYKFQTSKFANSDVEFKDNNFEFTPFGSGRRMCLAITLVSSNMKISLASLPFPFDWKIPHSLDVSTMDMSEAPEATARKKIALELNAMPHDSMGNLSVKVKQKWCQNNLHIEEARVMAGHILRPEPKKLPPLVTVWCHYIVIAIIVKYYPCPDFSSASADPSFGRLCSATHQTLLIN</sequence>
<comment type="caution">
    <text evidence="14">The sequence shown here is derived from an EMBL/GenBank/DDBJ whole genome shotgun (WGS) entry which is preliminary data.</text>
</comment>
<evidence type="ECO:0000256" key="12">
    <source>
        <dbReference type="RuleBase" id="RU000461"/>
    </source>
</evidence>
<keyword evidence="15" id="KW-1185">Reference proteome</keyword>
<comment type="subcellular location">
    <subcellularLocation>
        <location evidence="2">Membrane</location>
        <topology evidence="2">Single-pass membrane protein</topology>
    </subcellularLocation>
</comment>
<keyword evidence="13" id="KW-0732">Signal</keyword>
<evidence type="ECO:0000256" key="8">
    <source>
        <dbReference type="ARBA" id="ARBA00023002"/>
    </source>
</evidence>
<dbReference type="PROSITE" id="PS00086">
    <property type="entry name" value="CYTOCHROME_P450"/>
    <property type="match status" value="1"/>
</dbReference>
<evidence type="ECO:0008006" key="16">
    <source>
        <dbReference type="Google" id="ProtNLM"/>
    </source>
</evidence>
<evidence type="ECO:0000256" key="3">
    <source>
        <dbReference type="ARBA" id="ARBA00010617"/>
    </source>
</evidence>
<evidence type="ECO:0000256" key="13">
    <source>
        <dbReference type="SAM" id="SignalP"/>
    </source>
</evidence>
<evidence type="ECO:0000256" key="1">
    <source>
        <dbReference type="ARBA" id="ARBA00001971"/>
    </source>
</evidence>
<dbReference type="PANTHER" id="PTHR47953">
    <property type="entry name" value="OS08G0105600 PROTEIN"/>
    <property type="match status" value="1"/>
</dbReference>
<comment type="similarity">
    <text evidence="3 12">Belongs to the cytochrome P450 family.</text>
</comment>
<name>A0A5J9TWA8_9POAL</name>
<evidence type="ECO:0000256" key="9">
    <source>
        <dbReference type="ARBA" id="ARBA00023004"/>
    </source>
</evidence>
<keyword evidence="6 12" id="KW-0479">Metal-binding</keyword>
<feature type="non-terminal residue" evidence="14">
    <location>
        <position position="1"/>
    </location>
</feature>
<evidence type="ECO:0000256" key="4">
    <source>
        <dbReference type="ARBA" id="ARBA00022617"/>
    </source>
</evidence>
<feature type="chain" id="PRO_5023941969" description="Cytochrome P450" evidence="13">
    <location>
        <begin position="27"/>
        <end position="320"/>
    </location>
</feature>
<dbReference type="Pfam" id="PF00067">
    <property type="entry name" value="p450"/>
    <property type="match status" value="2"/>
</dbReference>
<dbReference type="InterPro" id="IPR052306">
    <property type="entry name" value="CYP450_71D"/>
</dbReference>
<reference evidence="14 15" key="1">
    <citation type="journal article" date="2019" name="Sci. Rep.">
        <title>A high-quality genome of Eragrostis curvula grass provides insights into Poaceae evolution and supports new strategies to enhance forage quality.</title>
        <authorList>
            <person name="Carballo J."/>
            <person name="Santos B.A.C.M."/>
            <person name="Zappacosta D."/>
            <person name="Garbus I."/>
            <person name="Selva J.P."/>
            <person name="Gallo C.A."/>
            <person name="Diaz A."/>
            <person name="Albertini E."/>
            <person name="Caccamo M."/>
            <person name="Echenique V."/>
        </authorList>
    </citation>
    <scope>NUCLEOTIDE SEQUENCE [LARGE SCALE GENOMIC DNA]</scope>
    <source>
        <strain evidence="15">cv. Victoria</strain>
        <tissue evidence="14">Leaf</tissue>
    </source>
</reference>
<dbReference type="InterPro" id="IPR001128">
    <property type="entry name" value="Cyt_P450"/>
</dbReference>
<dbReference type="GO" id="GO:0004497">
    <property type="term" value="F:monooxygenase activity"/>
    <property type="evidence" value="ECO:0007669"/>
    <property type="project" value="UniProtKB-KW"/>
</dbReference>
<evidence type="ECO:0000256" key="5">
    <source>
        <dbReference type="ARBA" id="ARBA00022692"/>
    </source>
</evidence>
<dbReference type="InterPro" id="IPR017972">
    <property type="entry name" value="Cyt_P450_CS"/>
</dbReference>